<dbReference type="Pfam" id="PF00196">
    <property type="entry name" value="GerE"/>
    <property type="match status" value="1"/>
</dbReference>
<evidence type="ECO:0000313" key="3">
    <source>
        <dbReference type="Proteomes" id="UP000095094"/>
    </source>
</evidence>
<protein>
    <recommendedName>
        <fullName evidence="1">HTH luxR-type domain-containing protein</fullName>
    </recommendedName>
</protein>
<feature type="domain" description="HTH luxR-type" evidence="1">
    <location>
        <begin position="84"/>
        <end position="128"/>
    </location>
</feature>
<keyword evidence="3" id="KW-1185">Reference proteome</keyword>
<dbReference type="SUPFAM" id="SSF88659">
    <property type="entry name" value="Sigma3 and sigma4 domains of RNA polymerase sigma factors"/>
    <property type="match status" value="1"/>
</dbReference>
<dbReference type="InterPro" id="IPR014284">
    <property type="entry name" value="RNA_pol_sigma-70_dom"/>
</dbReference>
<dbReference type="InterPro" id="IPR000792">
    <property type="entry name" value="Tscrpt_reg_LuxR_C"/>
</dbReference>
<dbReference type="EMBL" id="MIJY01000025">
    <property type="protein sequence ID" value="OEG12801.1"/>
    <property type="molecule type" value="Genomic_DNA"/>
</dbReference>
<dbReference type="GO" id="GO:0006352">
    <property type="term" value="P:DNA-templated transcription initiation"/>
    <property type="evidence" value="ECO:0007669"/>
    <property type="project" value="InterPro"/>
</dbReference>
<dbReference type="AlphaFoldDB" id="A0A1E5GJJ9"/>
<comment type="caution">
    <text evidence="2">The sequence shown here is derived from an EMBL/GenBank/DDBJ whole genome shotgun (WGS) entry which is preliminary data.</text>
</comment>
<name>A0A1E5GJJ9_9ENTE</name>
<dbReference type="Gene3D" id="1.20.140.160">
    <property type="match status" value="1"/>
</dbReference>
<dbReference type="GO" id="GO:0003700">
    <property type="term" value="F:DNA-binding transcription factor activity"/>
    <property type="evidence" value="ECO:0007669"/>
    <property type="project" value="InterPro"/>
</dbReference>
<evidence type="ECO:0000259" key="1">
    <source>
        <dbReference type="Pfam" id="PF00196"/>
    </source>
</evidence>
<dbReference type="InterPro" id="IPR013324">
    <property type="entry name" value="RNA_pol_sigma_r3/r4-like"/>
</dbReference>
<dbReference type="NCBIfam" id="TIGR02937">
    <property type="entry name" value="sigma70-ECF"/>
    <property type="match status" value="1"/>
</dbReference>
<organism evidence="2 3">
    <name type="scientific">Enterococcus termitis</name>
    <dbReference type="NCBI Taxonomy" id="332950"/>
    <lineage>
        <taxon>Bacteria</taxon>
        <taxon>Bacillati</taxon>
        <taxon>Bacillota</taxon>
        <taxon>Bacilli</taxon>
        <taxon>Lactobacillales</taxon>
        <taxon>Enterococcaceae</taxon>
        <taxon>Enterococcus</taxon>
    </lineage>
</organism>
<gene>
    <name evidence="2" type="ORF">BCR25_19360</name>
</gene>
<reference evidence="3" key="1">
    <citation type="submission" date="2016-09" db="EMBL/GenBank/DDBJ databases">
        <authorList>
            <person name="Gulvik C.A."/>
        </authorList>
    </citation>
    <scope>NUCLEOTIDE SEQUENCE [LARGE SCALE GENOMIC DNA]</scope>
    <source>
        <strain evidence="3">LMG 8895</strain>
    </source>
</reference>
<accession>A0A1E5GJJ9</accession>
<evidence type="ECO:0000313" key="2">
    <source>
        <dbReference type="EMBL" id="OEG12801.1"/>
    </source>
</evidence>
<dbReference type="RefSeq" id="WP_069663884.1">
    <property type="nucleotide sequence ID" value="NZ_JBHUJJ010000001.1"/>
</dbReference>
<proteinExistence type="predicted"/>
<dbReference type="Proteomes" id="UP000095094">
    <property type="component" value="Unassembled WGS sequence"/>
</dbReference>
<sequence length="135" mass="15814">MNHLNNNKMEAQLTKYFQKVIHNAAINYYKRKSKHYDQEMQDEQLLSSLVDITDPENEHLSTISLGEHSLVIQDEKLNEIVSTLNQKEHQFLIEKLVLGKTDQEIAVVFGISRQGVTNYKKRLYDKLKRKLNSVQ</sequence>